<dbReference type="GO" id="GO:0016887">
    <property type="term" value="F:ATP hydrolysis activity"/>
    <property type="evidence" value="ECO:0007669"/>
    <property type="project" value="InterPro"/>
</dbReference>
<feature type="transmembrane region" description="Helical" evidence="8">
    <location>
        <begin position="88"/>
        <end position="112"/>
    </location>
</feature>
<evidence type="ECO:0000256" key="6">
    <source>
        <dbReference type="ARBA" id="ARBA00023136"/>
    </source>
</evidence>
<feature type="domain" description="ABC transmembrane type-1" evidence="10">
    <location>
        <begin position="49"/>
        <end position="340"/>
    </location>
</feature>
<dbReference type="InterPro" id="IPR036640">
    <property type="entry name" value="ABC1_TM_sf"/>
</dbReference>
<feature type="transmembrane region" description="Helical" evidence="8">
    <location>
        <begin position="1099"/>
        <end position="1116"/>
    </location>
</feature>
<accession>A0A3G6J674</accession>
<dbReference type="PROSITE" id="PS00211">
    <property type="entry name" value="ABC_TRANSPORTER_1"/>
    <property type="match status" value="1"/>
</dbReference>
<dbReference type="InterPro" id="IPR017871">
    <property type="entry name" value="ABC_transporter-like_CS"/>
</dbReference>
<dbReference type="EC" id="3.6.3.-" evidence="11"/>
<feature type="transmembrane region" description="Helical" evidence="8">
    <location>
        <begin position="48"/>
        <end position="68"/>
    </location>
</feature>
<evidence type="ECO:0000256" key="8">
    <source>
        <dbReference type="SAM" id="Phobius"/>
    </source>
</evidence>
<proteinExistence type="predicted"/>
<protein>
    <submittedName>
        <fullName evidence="11">Multidrug export ATP-binding/permease protein</fullName>
        <ecNumber evidence="11">3.6.3.-</ecNumber>
    </submittedName>
</protein>
<dbReference type="SUPFAM" id="SSF52540">
    <property type="entry name" value="P-loop containing nucleoside triphosphate hydrolases"/>
    <property type="match status" value="2"/>
</dbReference>
<dbReference type="OrthoDB" id="9806127at2"/>
<evidence type="ECO:0000259" key="9">
    <source>
        <dbReference type="PROSITE" id="PS50893"/>
    </source>
</evidence>
<evidence type="ECO:0000256" key="7">
    <source>
        <dbReference type="SAM" id="MobiDB-lite"/>
    </source>
</evidence>
<dbReference type="GO" id="GO:0005886">
    <property type="term" value="C:plasma membrane"/>
    <property type="evidence" value="ECO:0007669"/>
    <property type="project" value="UniProtKB-SubCell"/>
</dbReference>
<dbReference type="InterPro" id="IPR003439">
    <property type="entry name" value="ABC_transporter-like_ATP-bd"/>
</dbReference>
<dbReference type="CDD" id="cd18546">
    <property type="entry name" value="ABC_6TM_Rv0194_D2_like"/>
    <property type="match status" value="1"/>
</dbReference>
<feature type="domain" description="ABC transporter" evidence="9">
    <location>
        <begin position="1224"/>
        <end position="1457"/>
    </location>
</feature>
<keyword evidence="12" id="KW-1185">Reference proteome</keyword>
<feature type="domain" description="ABC transmembrane type-1" evidence="10">
    <location>
        <begin position="848"/>
        <end position="1130"/>
    </location>
</feature>
<dbReference type="InterPro" id="IPR003593">
    <property type="entry name" value="AAA+_ATPase"/>
</dbReference>
<dbReference type="Pfam" id="PF00664">
    <property type="entry name" value="ABC_membrane"/>
    <property type="match status" value="2"/>
</dbReference>
<keyword evidence="11" id="KW-0378">Hydrolase</keyword>
<dbReference type="Pfam" id="PF00005">
    <property type="entry name" value="ABC_tran"/>
    <property type="match status" value="2"/>
</dbReference>
<gene>
    <name evidence="11" type="ORF">CCHOA_04320</name>
</gene>
<feature type="region of interest" description="Disordered" evidence="7">
    <location>
        <begin position="387"/>
        <end position="445"/>
    </location>
</feature>
<dbReference type="GO" id="GO:0015421">
    <property type="term" value="F:ABC-type oligopeptide transporter activity"/>
    <property type="evidence" value="ECO:0007669"/>
    <property type="project" value="TreeGrafter"/>
</dbReference>
<dbReference type="EMBL" id="CP033896">
    <property type="protein sequence ID" value="AZA13273.1"/>
    <property type="molecule type" value="Genomic_DNA"/>
</dbReference>
<feature type="transmembrane region" description="Helical" evidence="8">
    <location>
        <begin position="197"/>
        <end position="213"/>
    </location>
</feature>
<organism evidence="11 12">
    <name type="scientific">Corynebacterium choanae</name>
    <dbReference type="NCBI Taxonomy" id="1862358"/>
    <lineage>
        <taxon>Bacteria</taxon>
        <taxon>Bacillati</taxon>
        <taxon>Actinomycetota</taxon>
        <taxon>Actinomycetes</taxon>
        <taxon>Mycobacteriales</taxon>
        <taxon>Corynebacteriaceae</taxon>
        <taxon>Corynebacterium</taxon>
    </lineage>
</organism>
<comment type="subcellular location">
    <subcellularLocation>
        <location evidence="1">Cell membrane</location>
        <topology evidence="1">Multi-pass membrane protein</topology>
    </subcellularLocation>
</comment>
<evidence type="ECO:0000313" key="11">
    <source>
        <dbReference type="EMBL" id="AZA13273.1"/>
    </source>
</evidence>
<dbReference type="InterPro" id="IPR011527">
    <property type="entry name" value="ABC1_TM_dom"/>
</dbReference>
<feature type="compositionally biased region" description="Polar residues" evidence="7">
    <location>
        <begin position="394"/>
        <end position="420"/>
    </location>
</feature>
<evidence type="ECO:0000256" key="4">
    <source>
        <dbReference type="ARBA" id="ARBA00022840"/>
    </source>
</evidence>
<reference evidence="11 12" key="1">
    <citation type="submission" date="2018-11" db="EMBL/GenBank/DDBJ databases">
        <authorList>
            <person name="Kleinhagauer T."/>
            <person name="Glaeser S.P."/>
            <person name="Spergser J."/>
            <person name="Ruckert C."/>
            <person name="Kaempfer P."/>
            <person name="Busse H.-J."/>
        </authorList>
    </citation>
    <scope>NUCLEOTIDE SEQUENCE [LARGE SCALE GENOMIC DNA]</scope>
    <source>
        <strain evidence="11 12">200CH</strain>
    </source>
</reference>
<dbReference type="SUPFAM" id="SSF90123">
    <property type="entry name" value="ABC transporter transmembrane region"/>
    <property type="match status" value="2"/>
</dbReference>
<dbReference type="RefSeq" id="WP_123927153.1">
    <property type="nucleotide sequence ID" value="NZ_CP033896.1"/>
</dbReference>
<feature type="domain" description="ABC transporter" evidence="9">
    <location>
        <begin position="442"/>
        <end position="686"/>
    </location>
</feature>
<feature type="transmembrane region" description="Helical" evidence="8">
    <location>
        <begin position="845"/>
        <end position="864"/>
    </location>
</feature>
<feature type="compositionally biased region" description="Polar residues" evidence="7">
    <location>
        <begin position="1190"/>
        <end position="1202"/>
    </location>
</feature>
<name>A0A3G6J674_9CORY</name>
<dbReference type="GO" id="GO:0005524">
    <property type="term" value="F:ATP binding"/>
    <property type="evidence" value="ECO:0007669"/>
    <property type="project" value="UniProtKB-KW"/>
</dbReference>
<dbReference type="Proteomes" id="UP000269019">
    <property type="component" value="Chromosome"/>
</dbReference>
<dbReference type="Gene3D" id="1.20.1560.10">
    <property type="entry name" value="ABC transporter type 1, transmembrane domain"/>
    <property type="match status" value="2"/>
</dbReference>
<feature type="region of interest" description="Disordered" evidence="7">
    <location>
        <begin position="1"/>
        <end position="27"/>
    </location>
</feature>
<feature type="region of interest" description="Disordered" evidence="7">
    <location>
        <begin position="1190"/>
        <end position="1227"/>
    </location>
</feature>
<keyword evidence="5 8" id="KW-1133">Transmembrane helix</keyword>
<sequence length="1471" mass="157123">MPHTADTTTPSGASAAPHKTATSGSAPTHTTAALRALSHLLLAAKGSALLALATTVVTTVMTAVIPLLTKDAVNIAIGAAEPSRLVEMMGFTQPIFAVMTLLIVASVIRFGFSFLRRVSAGRLSITVQHQVRQEMLKRIMHLDGRALATVRTGQLASRSISDISSVQGLVAMLPLSVENGLTLIVTASIMLYLSPPLALVAIAFLPLITLFAVRRSGKLFAANWSAQQAVADFATKVENTITGFHVVKAFAAETREVHAARDLARTVFAEKIRAATISARIQPLVSNLPQLMHIANLAVGGYLVMTGRLDIGTFVAFAAYMTTLASSTRMVAATAVRINQSLASVSRIMEVLALRPSLPQPAAPASIDPDQPLGLVVDRVSYHELNRTRDHATTDTAQTLAPAATVSTPSPDDGKTTISDQARRRQQQTQPGDSAPAPRHRAAMPHAAYGSGSTQQLLLDEVSFTLDPGTFTVMVGPAQAGKTMLVALLSRLYDPTSGRIALTVGQNDSPNRKTYPYLAIGSQGVRRHVAFMFDDPQVFSGSVRDNIAMGRPVDDEAIRWAATIAGAMEFIAELPEGFDTLLGEKGRTLSGGQRQRLALARTLVTRPALIVLDDATSAIDAITEASIYQQLRSALPETTVLAITHRHSTVALADAVVVMDQGRVVATGPTAEVINHPRFLAVMATAEEQHTHTNVRRSQPRLASEQPESKAAAVPYANPSPSLPHQPLTDRPRQLLHPAQIPTDASDLLWQQLWPPQHAPSKDTRNAHRMNKAQTRAAVTRTGGGMGGHRPPGAAMTPATDDLLHQVEHLPPARAIPRLSPAAELADVTDVGRFSLPLLLSRARWLLLATTVLLFASVACDLAFPYLVRFTIDGPITTGSTTRLQQLCGVAVVLLVVAWACEVASTLTTARTGERLLYSLRVRLFAHIHNQTTDFFLRYRTGALLTRLTADVESLSTFLQVALAETIVAITTLVGVAVMLGATSLPLAAVALAQLPFVVLATFAFRRVTKKNYAQARSAITEVNTYFLEAVGGVRVLQSLQAETYVANQFSQRTGRYRHLRNRGQVAIALYFPGIIALGELATATVVGVGAWWVQQSTISAGVLVAFVLYMSRLFGPVRMLSQLFDSYSQARVGLGRIEQLLADTPTFRNLDPLELDEAALRDAEQVAAAAATGRIVVDDVSFAYRTRPQSSSPVYTNTGMNQAEPAESAPQRRNPTPPVVSTTASADAPAQLEQPWVLRNVSLTLIPGQTVAIVGATGAGKSTFAQLIAGLYRPQTGIITAGGVDITTFASPIWRRQLGIVPQDPHIFAGTIAEAIAYGKPDATAQEIMRAAARVGALSIIADLPCGMYTMLGDGGSGVSSGTRQLIALARAELINPKLVIYDEATAVVDPATEQHIVAAQRDVAAGRTAIMIAHRLHTAMHADRVIVFHQGRIVEDGTPQQLRAAGGRFAAMLQASAHDNTVETPGKQS</sequence>
<dbReference type="SMART" id="SM00382">
    <property type="entry name" value="AAA"/>
    <property type="match status" value="2"/>
</dbReference>
<dbReference type="CDD" id="cd18543">
    <property type="entry name" value="ABC_6TM_Rv0194_D1_like"/>
    <property type="match status" value="1"/>
</dbReference>
<evidence type="ECO:0000313" key="12">
    <source>
        <dbReference type="Proteomes" id="UP000269019"/>
    </source>
</evidence>
<feature type="transmembrane region" description="Helical" evidence="8">
    <location>
        <begin position="985"/>
        <end position="1005"/>
    </location>
</feature>
<feature type="transmembrane region" description="Helical" evidence="8">
    <location>
        <begin position="1066"/>
        <end position="1093"/>
    </location>
</feature>
<feature type="transmembrane region" description="Helical" evidence="8">
    <location>
        <begin position="884"/>
        <end position="907"/>
    </location>
</feature>
<feature type="compositionally biased region" description="Polar residues" evidence="7">
    <location>
        <begin position="1212"/>
        <end position="1226"/>
    </location>
</feature>
<dbReference type="PROSITE" id="PS50893">
    <property type="entry name" value="ABC_TRANSPORTER_2"/>
    <property type="match status" value="2"/>
</dbReference>
<evidence type="ECO:0000256" key="3">
    <source>
        <dbReference type="ARBA" id="ARBA00022741"/>
    </source>
</evidence>
<dbReference type="PROSITE" id="PS50929">
    <property type="entry name" value="ABC_TM1F"/>
    <property type="match status" value="2"/>
</dbReference>
<dbReference type="KEGG" id="ccho:CCHOA_04320"/>
<dbReference type="Gene3D" id="3.40.50.300">
    <property type="entry name" value="P-loop containing nucleotide triphosphate hydrolases"/>
    <property type="match status" value="2"/>
</dbReference>
<keyword evidence="6 8" id="KW-0472">Membrane</keyword>
<dbReference type="PANTHER" id="PTHR43394:SF1">
    <property type="entry name" value="ATP-BINDING CASSETTE SUB-FAMILY B MEMBER 10, MITOCHONDRIAL"/>
    <property type="match status" value="1"/>
</dbReference>
<keyword evidence="2 8" id="KW-0812">Transmembrane</keyword>
<feature type="region of interest" description="Disordered" evidence="7">
    <location>
        <begin position="690"/>
        <end position="730"/>
    </location>
</feature>
<feature type="compositionally biased region" description="Polar residues" evidence="7">
    <location>
        <begin position="1"/>
        <end position="12"/>
    </location>
</feature>
<dbReference type="InterPro" id="IPR027417">
    <property type="entry name" value="P-loop_NTPase"/>
</dbReference>
<keyword evidence="4 11" id="KW-0067">ATP-binding</keyword>
<dbReference type="InterPro" id="IPR039421">
    <property type="entry name" value="Type_1_exporter"/>
</dbReference>
<evidence type="ECO:0000256" key="2">
    <source>
        <dbReference type="ARBA" id="ARBA00022692"/>
    </source>
</evidence>
<evidence type="ECO:0000256" key="1">
    <source>
        <dbReference type="ARBA" id="ARBA00004651"/>
    </source>
</evidence>
<keyword evidence="3" id="KW-0547">Nucleotide-binding</keyword>
<dbReference type="PANTHER" id="PTHR43394">
    <property type="entry name" value="ATP-DEPENDENT PERMEASE MDL1, MITOCHONDRIAL"/>
    <property type="match status" value="1"/>
</dbReference>
<evidence type="ECO:0000256" key="5">
    <source>
        <dbReference type="ARBA" id="ARBA00022989"/>
    </source>
</evidence>
<evidence type="ECO:0000259" key="10">
    <source>
        <dbReference type="PROSITE" id="PS50929"/>
    </source>
</evidence>